<keyword evidence="2" id="KW-1185">Reference proteome</keyword>
<gene>
    <name evidence="1" type="ORF">E2C01_052289</name>
</gene>
<comment type="caution">
    <text evidence="1">The sequence shown here is derived from an EMBL/GenBank/DDBJ whole genome shotgun (WGS) entry which is preliminary data.</text>
</comment>
<reference evidence="1 2" key="1">
    <citation type="submission" date="2019-05" db="EMBL/GenBank/DDBJ databases">
        <title>Another draft genome of Portunus trituberculatus and its Hox gene families provides insights of decapod evolution.</title>
        <authorList>
            <person name="Jeong J.-H."/>
            <person name="Song I."/>
            <person name="Kim S."/>
            <person name="Choi T."/>
            <person name="Kim D."/>
            <person name="Ryu S."/>
            <person name="Kim W."/>
        </authorList>
    </citation>
    <scope>NUCLEOTIDE SEQUENCE [LARGE SCALE GENOMIC DNA]</scope>
    <source>
        <tissue evidence="1">Muscle</tissue>
    </source>
</reference>
<dbReference type="EMBL" id="VSRR010015540">
    <property type="protein sequence ID" value="MPC58293.1"/>
    <property type="molecule type" value="Genomic_DNA"/>
</dbReference>
<evidence type="ECO:0000313" key="2">
    <source>
        <dbReference type="Proteomes" id="UP000324222"/>
    </source>
</evidence>
<name>A0A5B7GLG6_PORTR</name>
<evidence type="ECO:0000313" key="1">
    <source>
        <dbReference type="EMBL" id="MPC58293.1"/>
    </source>
</evidence>
<sequence length="81" mass="9201">MTDCPHCPWCPTQPDTPEYLLLYCPRHHSHCVALLHSLSALQPQRSTLTDLLGSSTNPNLVFKSLNLTKTFLQKPNQLHHI</sequence>
<accession>A0A5B7GLG6</accession>
<proteinExistence type="predicted"/>
<protein>
    <submittedName>
        <fullName evidence="1">Uncharacterized protein</fullName>
    </submittedName>
</protein>
<organism evidence="1 2">
    <name type="scientific">Portunus trituberculatus</name>
    <name type="common">Swimming crab</name>
    <name type="synonym">Neptunus trituberculatus</name>
    <dbReference type="NCBI Taxonomy" id="210409"/>
    <lineage>
        <taxon>Eukaryota</taxon>
        <taxon>Metazoa</taxon>
        <taxon>Ecdysozoa</taxon>
        <taxon>Arthropoda</taxon>
        <taxon>Crustacea</taxon>
        <taxon>Multicrustacea</taxon>
        <taxon>Malacostraca</taxon>
        <taxon>Eumalacostraca</taxon>
        <taxon>Eucarida</taxon>
        <taxon>Decapoda</taxon>
        <taxon>Pleocyemata</taxon>
        <taxon>Brachyura</taxon>
        <taxon>Eubrachyura</taxon>
        <taxon>Portunoidea</taxon>
        <taxon>Portunidae</taxon>
        <taxon>Portuninae</taxon>
        <taxon>Portunus</taxon>
    </lineage>
</organism>
<dbReference type="AlphaFoldDB" id="A0A5B7GLG6"/>
<dbReference type="Proteomes" id="UP000324222">
    <property type="component" value="Unassembled WGS sequence"/>
</dbReference>